<dbReference type="AlphaFoldDB" id="A0A6G1KD19"/>
<feature type="region of interest" description="Disordered" evidence="1">
    <location>
        <begin position="230"/>
        <end position="249"/>
    </location>
</feature>
<protein>
    <recommendedName>
        <fullName evidence="2">DUF7730 domain-containing protein</fullName>
    </recommendedName>
</protein>
<sequence>MFFARLPLEVRREVYGYVFGGGETVHLTMGAKKRFGHFVCCDAETRGDDVVVVVGGSSRECTCKVLVGGGREGRRRLASECVDILRVCRRMYTETIPYLYTQNAFSLLHITHLLYLPSRLPSPRIKTIRILRLRWGIRALPYLRRGPSKHLAYPEDTSNWARAWSILAGMQSLRHLYVVLVDPSRDAMWERSWKELESFLLEPVKGVVVPSRFELMLPYASCSTSYDMGQSPVRLMKPDGEEGEGDGEE</sequence>
<feature type="domain" description="DUF7730" evidence="2">
    <location>
        <begin position="2"/>
        <end position="238"/>
    </location>
</feature>
<reference evidence="3" key="1">
    <citation type="journal article" date="2020" name="Stud. Mycol.">
        <title>101 Dothideomycetes genomes: a test case for predicting lifestyles and emergence of pathogens.</title>
        <authorList>
            <person name="Haridas S."/>
            <person name="Albert R."/>
            <person name="Binder M."/>
            <person name="Bloem J."/>
            <person name="Labutti K."/>
            <person name="Salamov A."/>
            <person name="Andreopoulos B."/>
            <person name="Baker S."/>
            <person name="Barry K."/>
            <person name="Bills G."/>
            <person name="Bluhm B."/>
            <person name="Cannon C."/>
            <person name="Castanera R."/>
            <person name="Culley D."/>
            <person name="Daum C."/>
            <person name="Ezra D."/>
            <person name="Gonzalez J."/>
            <person name="Henrissat B."/>
            <person name="Kuo A."/>
            <person name="Liang C."/>
            <person name="Lipzen A."/>
            <person name="Lutzoni F."/>
            <person name="Magnuson J."/>
            <person name="Mondo S."/>
            <person name="Nolan M."/>
            <person name="Ohm R."/>
            <person name="Pangilinan J."/>
            <person name="Park H.-J."/>
            <person name="Ramirez L."/>
            <person name="Alfaro M."/>
            <person name="Sun H."/>
            <person name="Tritt A."/>
            <person name="Yoshinaga Y."/>
            <person name="Zwiers L.-H."/>
            <person name="Turgeon B."/>
            <person name="Goodwin S."/>
            <person name="Spatafora J."/>
            <person name="Crous P."/>
            <person name="Grigoriev I."/>
        </authorList>
    </citation>
    <scope>NUCLEOTIDE SEQUENCE</scope>
    <source>
        <strain evidence="3">CBS 279.74</strain>
    </source>
</reference>
<keyword evidence="4" id="KW-1185">Reference proteome</keyword>
<dbReference type="Proteomes" id="UP000799428">
    <property type="component" value="Unassembled WGS sequence"/>
</dbReference>
<dbReference type="EMBL" id="MU005769">
    <property type="protein sequence ID" value="KAF2710257.1"/>
    <property type="molecule type" value="Genomic_DNA"/>
</dbReference>
<dbReference type="OrthoDB" id="4757095at2759"/>
<evidence type="ECO:0000313" key="3">
    <source>
        <dbReference type="EMBL" id="KAF2710257.1"/>
    </source>
</evidence>
<dbReference type="PANTHER" id="PTHR38790:SF9">
    <property type="entry name" value="F-BOX DOMAIN-CONTAINING PROTEIN"/>
    <property type="match status" value="1"/>
</dbReference>
<organism evidence="3 4">
    <name type="scientific">Pleomassaria siparia CBS 279.74</name>
    <dbReference type="NCBI Taxonomy" id="1314801"/>
    <lineage>
        <taxon>Eukaryota</taxon>
        <taxon>Fungi</taxon>
        <taxon>Dikarya</taxon>
        <taxon>Ascomycota</taxon>
        <taxon>Pezizomycotina</taxon>
        <taxon>Dothideomycetes</taxon>
        <taxon>Pleosporomycetidae</taxon>
        <taxon>Pleosporales</taxon>
        <taxon>Pleomassariaceae</taxon>
        <taxon>Pleomassaria</taxon>
    </lineage>
</organism>
<accession>A0A6G1KD19</accession>
<evidence type="ECO:0000259" key="2">
    <source>
        <dbReference type="Pfam" id="PF24864"/>
    </source>
</evidence>
<name>A0A6G1KD19_9PLEO</name>
<proteinExistence type="predicted"/>
<evidence type="ECO:0000256" key="1">
    <source>
        <dbReference type="SAM" id="MobiDB-lite"/>
    </source>
</evidence>
<dbReference type="InterPro" id="IPR056632">
    <property type="entry name" value="DUF7730"/>
</dbReference>
<dbReference type="Pfam" id="PF24864">
    <property type="entry name" value="DUF7730"/>
    <property type="match status" value="1"/>
</dbReference>
<gene>
    <name evidence="3" type="ORF">K504DRAFT_255337</name>
</gene>
<dbReference type="PANTHER" id="PTHR38790">
    <property type="entry name" value="2EXR DOMAIN-CONTAINING PROTEIN-RELATED"/>
    <property type="match status" value="1"/>
</dbReference>
<evidence type="ECO:0000313" key="4">
    <source>
        <dbReference type="Proteomes" id="UP000799428"/>
    </source>
</evidence>